<dbReference type="EMBL" id="CP102514">
    <property type="protein sequence ID" value="UUY45745.1"/>
    <property type="molecule type" value="Genomic_DNA"/>
</dbReference>
<dbReference type="InterPro" id="IPR058548">
    <property type="entry name" value="MlaB-like_STAS"/>
</dbReference>
<feature type="domain" description="STAS" evidence="2">
    <location>
        <begin position="22"/>
        <end position="102"/>
    </location>
</feature>
<organism evidence="3 4">
    <name type="scientific">Streptomyces yangpuensis</name>
    <dbReference type="NCBI Taxonomy" id="1648182"/>
    <lineage>
        <taxon>Bacteria</taxon>
        <taxon>Bacillati</taxon>
        <taxon>Actinomycetota</taxon>
        <taxon>Actinomycetes</taxon>
        <taxon>Kitasatosporales</taxon>
        <taxon>Streptomycetaceae</taxon>
        <taxon>Streptomyces</taxon>
    </lineage>
</organism>
<sequence length="155" mass="15649">MTSLPSTPLGLTYSSSHEAVRVELTGDLDHLHADLLVDAVDRLLAAHPGLRDLRLDCAGLTSVDSSGLSALLMVRRRTDKAGAGLHLDGRTVQLDRILEITGTLGHLTAPGPGAQALRRTGGGACGGPARGGPARGGPAEDSLPAAPSGGPEPSA</sequence>
<name>A0ABY5PPF0_9ACTN</name>
<feature type="compositionally biased region" description="Low complexity" evidence="1">
    <location>
        <begin position="136"/>
        <end position="155"/>
    </location>
</feature>
<dbReference type="GeneID" id="95571831"/>
<evidence type="ECO:0000313" key="4">
    <source>
        <dbReference type="Proteomes" id="UP001057738"/>
    </source>
</evidence>
<reference evidence="3" key="1">
    <citation type="submission" date="2022-08" db="EMBL/GenBank/DDBJ databases">
        <authorList>
            <person name="Tian L."/>
        </authorList>
    </citation>
    <scope>NUCLEOTIDE SEQUENCE</scope>
    <source>
        <strain evidence="3">CM253</strain>
    </source>
</reference>
<dbReference type="SUPFAM" id="SSF52091">
    <property type="entry name" value="SpoIIaa-like"/>
    <property type="match status" value="1"/>
</dbReference>
<dbReference type="PROSITE" id="PS50801">
    <property type="entry name" value="STAS"/>
    <property type="match status" value="1"/>
</dbReference>
<dbReference type="CDD" id="cd07043">
    <property type="entry name" value="STAS_anti-anti-sigma_factors"/>
    <property type="match status" value="1"/>
</dbReference>
<protein>
    <submittedName>
        <fullName evidence="3">STAS domain-containing protein</fullName>
    </submittedName>
</protein>
<feature type="compositionally biased region" description="Gly residues" evidence="1">
    <location>
        <begin position="120"/>
        <end position="135"/>
    </location>
</feature>
<evidence type="ECO:0000259" key="2">
    <source>
        <dbReference type="PROSITE" id="PS50801"/>
    </source>
</evidence>
<proteinExistence type="predicted"/>
<accession>A0ABY5PPF0</accession>
<evidence type="ECO:0000256" key="1">
    <source>
        <dbReference type="SAM" id="MobiDB-lite"/>
    </source>
</evidence>
<keyword evidence="4" id="KW-1185">Reference proteome</keyword>
<dbReference type="RefSeq" id="WP_183069417.1">
    <property type="nucleotide sequence ID" value="NZ_CP102514.1"/>
</dbReference>
<dbReference type="InterPro" id="IPR002645">
    <property type="entry name" value="STAS_dom"/>
</dbReference>
<feature type="region of interest" description="Disordered" evidence="1">
    <location>
        <begin position="118"/>
        <end position="155"/>
    </location>
</feature>
<dbReference type="Pfam" id="PF13466">
    <property type="entry name" value="STAS_2"/>
    <property type="match status" value="1"/>
</dbReference>
<gene>
    <name evidence="3" type="ORF">NRK68_00070</name>
</gene>
<evidence type="ECO:0000313" key="3">
    <source>
        <dbReference type="EMBL" id="UUY45745.1"/>
    </source>
</evidence>
<dbReference type="Proteomes" id="UP001057738">
    <property type="component" value="Chromosome"/>
</dbReference>
<dbReference type="Gene3D" id="3.30.750.24">
    <property type="entry name" value="STAS domain"/>
    <property type="match status" value="1"/>
</dbReference>
<dbReference type="InterPro" id="IPR036513">
    <property type="entry name" value="STAS_dom_sf"/>
</dbReference>